<feature type="non-terminal residue" evidence="1">
    <location>
        <position position="68"/>
    </location>
</feature>
<comment type="caution">
    <text evidence="1">The sequence shown here is derived from an EMBL/GenBank/DDBJ whole genome shotgun (WGS) entry which is preliminary data.</text>
</comment>
<dbReference type="Proteomes" id="UP000789702">
    <property type="component" value="Unassembled WGS sequence"/>
</dbReference>
<name>A0ACA9NGW9_9GLOM</name>
<keyword evidence="2" id="KW-1185">Reference proteome</keyword>
<proteinExistence type="predicted"/>
<protein>
    <submittedName>
        <fullName evidence="1">7390_t:CDS:1</fullName>
    </submittedName>
</protein>
<feature type="non-terminal residue" evidence="1">
    <location>
        <position position="1"/>
    </location>
</feature>
<evidence type="ECO:0000313" key="1">
    <source>
        <dbReference type="EMBL" id="CAG8650373.1"/>
    </source>
</evidence>
<sequence>SKKEGEKRTEERGIFQRAEGRGIHDVTPSSPKPVSESGSRSRYQRCPPNQHSRQKKKDNQDSLQLALK</sequence>
<accession>A0ACA9NGW9</accession>
<evidence type="ECO:0000313" key="2">
    <source>
        <dbReference type="Proteomes" id="UP000789702"/>
    </source>
</evidence>
<dbReference type="EMBL" id="CAJVPU010016019">
    <property type="protein sequence ID" value="CAG8650373.1"/>
    <property type="molecule type" value="Genomic_DNA"/>
</dbReference>
<gene>
    <name evidence="1" type="ORF">DHETER_LOCUS9265</name>
</gene>
<reference evidence="1" key="1">
    <citation type="submission" date="2021-06" db="EMBL/GenBank/DDBJ databases">
        <authorList>
            <person name="Kallberg Y."/>
            <person name="Tangrot J."/>
            <person name="Rosling A."/>
        </authorList>
    </citation>
    <scope>NUCLEOTIDE SEQUENCE</scope>
    <source>
        <strain evidence="1">IL203A</strain>
    </source>
</reference>
<organism evidence="1 2">
    <name type="scientific">Dentiscutata heterogama</name>
    <dbReference type="NCBI Taxonomy" id="1316150"/>
    <lineage>
        <taxon>Eukaryota</taxon>
        <taxon>Fungi</taxon>
        <taxon>Fungi incertae sedis</taxon>
        <taxon>Mucoromycota</taxon>
        <taxon>Glomeromycotina</taxon>
        <taxon>Glomeromycetes</taxon>
        <taxon>Diversisporales</taxon>
        <taxon>Gigasporaceae</taxon>
        <taxon>Dentiscutata</taxon>
    </lineage>
</organism>